<dbReference type="AlphaFoldDB" id="C5BB67"/>
<accession>C5BB67</accession>
<dbReference type="EMBL" id="CP001600">
    <property type="protein sequence ID" value="ACR70909.1"/>
    <property type="molecule type" value="Genomic_DNA"/>
</dbReference>
<dbReference type="KEGG" id="eic:NT01EI_3784"/>
<name>C5BB67_EDWI9</name>
<proteinExistence type="predicted"/>
<reference evidence="2" key="1">
    <citation type="submission" date="2009-03" db="EMBL/GenBank/DDBJ databases">
        <title>Complete genome sequence of Edwardsiella ictaluri 93-146.</title>
        <authorList>
            <person name="Williams M.L."/>
            <person name="Gillaspy A.F."/>
            <person name="Dyer D.W."/>
            <person name="Thune R.L."/>
            <person name="Waldbieser G.C."/>
            <person name="Schuster S.C."/>
            <person name="Gipson J."/>
            <person name="Zaitshik J."/>
            <person name="Landry C."/>
            <person name="Lawrence M.L."/>
        </authorList>
    </citation>
    <scope>NUCLEOTIDE SEQUENCE [LARGE SCALE GENOMIC DNA]</scope>
    <source>
        <strain evidence="2">93-146</strain>
    </source>
</reference>
<dbReference type="HOGENOM" id="CLU_3288728_0_0_6"/>
<organism evidence="1 2">
    <name type="scientific">Edwardsiella ictaluri (strain 93-146)</name>
    <dbReference type="NCBI Taxonomy" id="634503"/>
    <lineage>
        <taxon>Bacteria</taxon>
        <taxon>Pseudomonadati</taxon>
        <taxon>Pseudomonadota</taxon>
        <taxon>Gammaproteobacteria</taxon>
        <taxon>Enterobacterales</taxon>
        <taxon>Hafniaceae</taxon>
        <taxon>Edwardsiella</taxon>
    </lineage>
</organism>
<evidence type="ECO:0000313" key="1">
    <source>
        <dbReference type="EMBL" id="ACR70909.1"/>
    </source>
</evidence>
<sequence>MNRDFFIDTTSTQGRVSHAGIRCLNGAGSIFYALGVGDAK</sequence>
<gene>
    <name evidence="1" type="ordered locus">NT01EI_3784</name>
</gene>
<reference evidence="1 2" key="2">
    <citation type="journal article" date="2012" name="J. Bacteriol.">
        <title>Genome Sequence of Edwardsiella ictaluri 93-146, a Strain Associated with a Natural Channel Catfish Outbreak of Enteric Septicemia of Catfish.</title>
        <authorList>
            <person name="Williams M.L."/>
            <person name="Gillaspy A.F."/>
            <person name="Dyer D.W."/>
            <person name="Thune R.L."/>
            <person name="Waldbieser G.C."/>
            <person name="Schuster S.C."/>
            <person name="Gipson J."/>
            <person name="Zaitshik J."/>
            <person name="Landry C."/>
            <person name="Banes M.M."/>
            <person name="Lawrence M.L."/>
        </authorList>
    </citation>
    <scope>NUCLEOTIDE SEQUENCE [LARGE SCALE GENOMIC DNA]</scope>
    <source>
        <strain evidence="1 2">93-146</strain>
    </source>
</reference>
<dbReference type="Proteomes" id="UP000001485">
    <property type="component" value="Chromosome"/>
</dbReference>
<evidence type="ECO:0000313" key="2">
    <source>
        <dbReference type="Proteomes" id="UP000001485"/>
    </source>
</evidence>
<protein>
    <submittedName>
        <fullName evidence="1">Uncharacterized protein</fullName>
    </submittedName>
</protein>